<dbReference type="GO" id="GO:0071013">
    <property type="term" value="C:catalytic step 2 spliceosome"/>
    <property type="evidence" value="ECO:0007669"/>
    <property type="project" value="TreeGrafter"/>
</dbReference>
<feature type="compositionally biased region" description="Acidic residues" evidence="5">
    <location>
        <begin position="127"/>
        <end position="146"/>
    </location>
</feature>
<gene>
    <name evidence="6" type="ORF">CY34DRAFT_801808</name>
</gene>
<evidence type="ECO:0000313" key="7">
    <source>
        <dbReference type="Proteomes" id="UP000054485"/>
    </source>
</evidence>
<feature type="compositionally biased region" description="Basic and acidic residues" evidence="5">
    <location>
        <begin position="147"/>
        <end position="170"/>
    </location>
</feature>
<evidence type="ECO:0000256" key="5">
    <source>
        <dbReference type="SAM" id="MobiDB-lite"/>
    </source>
</evidence>
<name>A0A0D0BQC2_9AGAM</name>
<organism evidence="6 7">
    <name type="scientific">Suillus luteus UH-Slu-Lm8-n1</name>
    <dbReference type="NCBI Taxonomy" id="930992"/>
    <lineage>
        <taxon>Eukaryota</taxon>
        <taxon>Fungi</taxon>
        <taxon>Dikarya</taxon>
        <taxon>Basidiomycota</taxon>
        <taxon>Agaricomycotina</taxon>
        <taxon>Agaricomycetes</taxon>
        <taxon>Agaricomycetidae</taxon>
        <taxon>Boletales</taxon>
        <taxon>Suillineae</taxon>
        <taxon>Suillaceae</taxon>
        <taxon>Suillus</taxon>
    </lineage>
</organism>
<dbReference type="PANTHER" id="PTHR12718">
    <property type="entry name" value="CELL CYCLE CONTROL PROTEIN CWF15"/>
    <property type="match status" value="1"/>
</dbReference>
<accession>A0A0D0BQC2</accession>
<comment type="similarity">
    <text evidence="2">Belongs to the CWC15 family.</text>
</comment>
<protein>
    <recommendedName>
        <fullName evidence="8">Pre-mRNA-splicing factor CWC15</fullName>
    </recommendedName>
</protein>
<evidence type="ECO:0000256" key="2">
    <source>
        <dbReference type="ARBA" id="ARBA00006644"/>
    </source>
</evidence>
<reference evidence="6 7" key="1">
    <citation type="submission" date="2014-04" db="EMBL/GenBank/DDBJ databases">
        <authorList>
            <consortium name="DOE Joint Genome Institute"/>
            <person name="Kuo A."/>
            <person name="Ruytinx J."/>
            <person name="Rineau F."/>
            <person name="Colpaert J."/>
            <person name="Kohler A."/>
            <person name="Nagy L.G."/>
            <person name="Floudas D."/>
            <person name="Copeland A."/>
            <person name="Barry K.W."/>
            <person name="Cichocki N."/>
            <person name="Veneault-Fourrey C."/>
            <person name="LaButti K."/>
            <person name="Lindquist E.A."/>
            <person name="Lipzen A."/>
            <person name="Lundell T."/>
            <person name="Morin E."/>
            <person name="Murat C."/>
            <person name="Sun H."/>
            <person name="Tunlid A."/>
            <person name="Henrissat B."/>
            <person name="Grigoriev I.V."/>
            <person name="Hibbett D.S."/>
            <person name="Martin F."/>
            <person name="Nordberg H.P."/>
            <person name="Cantor M.N."/>
            <person name="Hua S.X."/>
        </authorList>
    </citation>
    <scope>NUCLEOTIDE SEQUENCE [LARGE SCALE GENOMIC DNA]</scope>
    <source>
        <strain evidence="6 7">UH-Slu-Lm8-n1</strain>
    </source>
</reference>
<feature type="region of interest" description="Disordered" evidence="5">
    <location>
        <begin position="62"/>
        <end position="178"/>
    </location>
</feature>
<dbReference type="STRING" id="930992.A0A0D0BQC2"/>
<feature type="compositionally biased region" description="Acidic residues" evidence="5">
    <location>
        <begin position="101"/>
        <end position="118"/>
    </location>
</feature>
<feature type="region of interest" description="Disordered" evidence="5">
    <location>
        <begin position="1"/>
        <end position="22"/>
    </location>
</feature>
<evidence type="ECO:0008006" key="8">
    <source>
        <dbReference type="Google" id="ProtNLM"/>
    </source>
</evidence>
<dbReference type="PANTHER" id="PTHR12718:SF2">
    <property type="entry name" value="SPLICEOSOME-ASSOCIATED PROTEIN CWC15 HOMOLOG"/>
    <property type="match status" value="1"/>
</dbReference>
<evidence type="ECO:0000256" key="1">
    <source>
        <dbReference type="ARBA" id="ARBA00003777"/>
    </source>
</evidence>
<proteinExistence type="inferred from homology"/>
<dbReference type="InterPro" id="IPR006973">
    <property type="entry name" value="Cwf_Cwc_15"/>
</dbReference>
<evidence type="ECO:0000256" key="3">
    <source>
        <dbReference type="ARBA" id="ARBA00022664"/>
    </source>
</evidence>
<dbReference type="OrthoDB" id="30179at2759"/>
<dbReference type="FunCoup" id="A0A0D0BQC2">
    <property type="interactions" value="439"/>
</dbReference>
<dbReference type="Proteomes" id="UP000054485">
    <property type="component" value="Unassembled WGS sequence"/>
</dbReference>
<dbReference type="HOGENOM" id="CLU_068312_0_0_1"/>
<keyword evidence="4" id="KW-0508">mRNA splicing</keyword>
<keyword evidence="3" id="KW-0507">mRNA processing</keyword>
<dbReference type="AlphaFoldDB" id="A0A0D0BQC2"/>
<dbReference type="EMBL" id="KN835175">
    <property type="protein sequence ID" value="KIK45303.1"/>
    <property type="molecule type" value="Genomic_DNA"/>
</dbReference>
<evidence type="ECO:0000313" key="6">
    <source>
        <dbReference type="EMBL" id="KIK45303.1"/>
    </source>
</evidence>
<keyword evidence="7" id="KW-1185">Reference proteome</keyword>
<comment type="function">
    <text evidence="1">Involved in pre-mRNA splicing.</text>
</comment>
<dbReference type="Pfam" id="PF04889">
    <property type="entry name" value="Cwf_Cwc_15"/>
    <property type="match status" value="1"/>
</dbReference>
<reference evidence="7" key="2">
    <citation type="submission" date="2015-01" db="EMBL/GenBank/DDBJ databases">
        <title>Evolutionary Origins and Diversification of the Mycorrhizal Mutualists.</title>
        <authorList>
            <consortium name="DOE Joint Genome Institute"/>
            <consortium name="Mycorrhizal Genomics Consortium"/>
            <person name="Kohler A."/>
            <person name="Kuo A."/>
            <person name="Nagy L.G."/>
            <person name="Floudas D."/>
            <person name="Copeland A."/>
            <person name="Barry K.W."/>
            <person name="Cichocki N."/>
            <person name="Veneault-Fourrey C."/>
            <person name="LaButti K."/>
            <person name="Lindquist E.A."/>
            <person name="Lipzen A."/>
            <person name="Lundell T."/>
            <person name="Morin E."/>
            <person name="Murat C."/>
            <person name="Riley R."/>
            <person name="Ohm R."/>
            <person name="Sun H."/>
            <person name="Tunlid A."/>
            <person name="Henrissat B."/>
            <person name="Grigoriev I.V."/>
            <person name="Hibbett D.S."/>
            <person name="Martin F."/>
        </authorList>
    </citation>
    <scope>NUCLEOTIDE SEQUENCE [LARGE SCALE GENOMIC DNA]</scope>
    <source>
        <strain evidence="7">UH-Slu-Lm8-n1</strain>
    </source>
</reference>
<sequence length="254" mass="28570">MSTAHRPTWDPAQARDVKGGSRQFSVRDMAAHTKLKFRQAGQTSVGDVARRDLRMELLAAEEEARNKKRKAEGKPPLPLTNGNATEVAGDEANKRRKLLEEALELDKDDDEDDDEKEEGAESRGQDNGEEQDEESEEESDEEDETAELMRELEKIKKERAEEKARQEREQSASAAVAREAEIATSNPLLNLAAALGQSPGINTTTPGTFSVKRRWDDDLIFKNQAANQKDKSGQFVNDLLRTEFHKKFMAKFIK</sequence>
<evidence type="ECO:0000256" key="4">
    <source>
        <dbReference type="ARBA" id="ARBA00023187"/>
    </source>
</evidence>
<dbReference type="GO" id="GO:0045292">
    <property type="term" value="P:mRNA cis splicing, via spliceosome"/>
    <property type="evidence" value="ECO:0007669"/>
    <property type="project" value="TreeGrafter"/>
</dbReference>
<dbReference type="GO" id="GO:0003723">
    <property type="term" value="F:RNA binding"/>
    <property type="evidence" value="ECO:0007669"/>
    <property type="project" value="TreeGrafter"/>
</dbReference>
<dbReference type="InParanoid" id="A0A0D0BQC2"/>